<proteinExistence type="predicted"/>
<comment type="caution">
    <text evidence="1">The sequence shown here is derived from an EMBL/GenBank/DDBJ whole genome shotgun (WGS) entry which is preliminary data.</text>
</comment>
<keyword evidence="2" id="KW-1185">Reference proteome</keyword>
<accession>A0A811UY64</accession>
<protein>
    <submittedName>
        <fullName evidence="1">(Mediterranean fruit fly) hypothetical protein</fullName>
    </submittedName>
</protein>
<reference evidence="1" key="1">
    <citation type="submission" date="2020-11" db="EMBL/GenBank/DDBJ databases">
        <authorList>
            <person name="Whitehead M."/>
        </authorList>
    </citation>
    <scope>NUCLEOTIDE SEQUENCE</scope>
    <source>
        <strain evidence="1">EGII</strain>
    </source>
</reference>
<dbReference type="Proteomes" id="UP000606786">
    <property type="component" value="Unassembled WGS sequence"/>
</dbReference>
<dbReference type="AlphaFoldDB" id="A0A811UY64"/>
<evidence type="ECO:0000313" key="1">
    <source>
        <dbReference type="EMBL" id="CAD7002616.1"/>
    </source>
</evidence>
<evidence type="ECO:0000313" key="2">
    <source>
        <dbReference type="Proteomes" id="UP000606786"/>
    </source>
</evidence>
<organism evidence="1 2">
    <name type="scientific">Ceratitis capitata</name>
    <name type="common">Mediterranean fruit fly</name>
    <name type="synonym">Tephritis capitata</name>
    <dbReference type="NCBI Taxonomy" id="7213"/>
    <lineage>
        <taxon>Eukaryota</taxon>
        <taxon>Metazoa</taxon>
        <taxon>Ecdysozoa</taxon>
        <taxon>Arthropoda</taxon>
        <taxon>Hexapoda</taxon>
        <taxon>Insecta</taxon>
        <taxon>Pterygota</taxon>
        <taxon>Neoptera</taxon>
        <taxon>Endopterygota</taxon>
        <taxon>Diptera</taxon>
        <taxon>Brachycera</taxon>
        <taxon>Muscomorpha</taxon>
        <taxon>Tephritoidea</taxon>
        <taxon>Tephritidae</taxon>
        <taxon>Ceratitis</taxon>
        <taxon>Ceratitis</taxon>
    </lineage>
</organism>
<name>A0A811UY64_CERCA</name>
<sequence>MFFFSLLALTNRAPNNATLGESNTPSAAAAAAAANDDDTAHFSVIADQEITSKYMKALNFATSL</sequence>
<dbReference type="EMBL" id="CAJHJT010000034">
    <property type="protein sequence ID" value="CAD7002616.1"/>
    <property type="molecule type" value="Genomic_DNA"/>
</dbReference>
<gene>
    <name evidence="1" type="ORF">CCAP1982_LOCUS11100</name>
</gene>